<evidence type="ECO:0000259" key="1">
    <source>
        <dbReference type="PROSITE" id="PS50206"/>
    </source>
</evidence>
<dbReference type="InterPro" id="IPR001763">
    <property type="entry name" value="Rhodanese-like_dom"/>
</dbReference>
<dbReference type="PANTHER" id="PTHR43031:SF1">
    <property type="entry name" value="PYRIDINE NUCLEOTIDE-DISULPHIDE OXIDOREDUCTASE"/>
    <property type="match status" value="1"/>
</dbReference>
<dbReference type="SUPFAM" id="SSF52821">
    <property type="entry name" value="Rhodanese/Cell cycle control phosphatase"/>
    <property type="match status" value="1"/>
</dbReference>
<proteinExistence type="predicted"/>
<dbReference type="RefSeq" id="WP_209979727.1">
    <property type="nucleotide sequence ID" value="NZ_JAGGLB010000060.1"/>
</dbReference>
<protein>
    <submittedName>
        <fullName evidence="2">Rhodanese-related sulfurtransferase</fullName>
    </submittedName>
</protein>
<dbReference type="InterPro" id="IPR036873">
    <property type="entry name" value="Rhodanese-like_dom_sf"/>
</dbReference>
<dbReference type="PROSITE" id="PS50206">
    <property type="entry name" value="RHODANESE_3"/>
    <property type="match status" value="1"/>
</dbReference>
<dbReference type="InterPro" id="IPR050229">
    <property type="entry name" value="GlpE_sulfurtransferase"/>
</dbReference>
<name>A0ABS4JAN2_9BACL</name>
<dbReference type="CDD" id="cd00158">
    <property type="entry name" value="RHOD"/>
    <property type="match status" value="1"/>
</dbReference>
<dbReference type="Pfam" id="PF00581">
    <property type="entry name" value="Rhodanese"/>
    <property type="match status" value="1"/>
</dbReference>
<accession>A0ABS4JAN2</accession>
<reference evidence="2 3" key="1">
    <citation type="submission" date="2021-03" db="EMBL/GenBank/DDBJ databases">
        <title>Genomic Encyclopedia of Type Strains, Phase IV (KMG-IV): sequencing the most valuable type-strain genomes for metagenomic binning, comparative biology and taxonomic classification.</title>
        <authorList>
            <person name="Goeker M."/>
        </authorList>
    </citation>
    <scope>NUCLEOTIDE SEQUENCE [LARGE SCALE GENOMIC DNA]</scope>
    <source>
        <strain evidence="2 3">DSM 26048</strain>
    </source>
</reference>
<dbReference type="PANTHER" id="PTHR43031">
    <property type="entry name" value="FAD-DEPENDENT OXIDOREDUCTASE"/>
    <property type="match status" value="1"/>
</dbReference>
<dbReference type="EMBL" id="JAGGLB010000060">
    <property type="protein sequence ID" value="MBP1996888.1"/>
    <property type="molecule type" value="Genomic_DNA"/>
</dbReference>
<gene>
    <name evidence="2" type="ORF">J2Z66_008566</name>
</gene>
<dbReference type="Proteomes" id="UP001519287">
    <property type="component" value="Unassembled WGS sequence"/>
</dbReference>
<evidence type="ECO:0000313" key="3">
    <source>
        <dbReference type="Proteomes" id="UP001519287"/>
    </source>
</evidence>
<sequence length="125" mass="14454">MIKLILLALIAFLAYRFFKLMIPVRGLRVLKPLQFEEEMRRDGYMLVDVREPREFQRGYIAGAVNIPLSQLQRRIGEIPQKEPVYLYCQSGVRSKQAAAVLRRNGCIYLAHLSGGMKVWEGPMTR</sequence>
<dbReference type="Gene3D" id="3.40.250.10">
    <property type="entry name" value="Rhodanese-like domain"/>
    <property type="match status" value="1"/>
</dbReference>
<organism evidence="2 3">
    <name type="scientific">Paenibacillus eucommiae</name>
    <dbReference type="NCBI Taxonomy" id="1355755"/>
    <lineage>
        <taxon>Bacteria</taxon>
        <taxon>Bacillati</taxon>
        <taxon>Bacillota</taxon>
        <taxon>Bacilli</taxon>
        <taxon>Bacillales</taxon>
        <taxon>Paenibacillaceae</taxon>
        <taxon>Paenibacillus</taxon>
    </lineage>
</organism>
<dbReference type="SMART" id="SM00450">
    <property type="entry name" value="RHOD"/>
    <property type="match status" value="1"/>
</dbReference>
<comment type="caution">
    <text evidence="2">The sequence shown here is derived from an EMBL/GenBank/DDBJ whole genome shotgun (WGS) entry which is preliminary data.</text>
</comment>
<evidence type="ECO:0000313" key="2">
    <source>
        <dbReference type="EMBL" id="MBP1996888.1"/>
    </source>
</evidence>
<keyword evidence="3" id="KW-1185">Reference proteome</keyword>
<feature type="domain" description="Rhodanese" evidence="1">
    <location>
        <begin position="40"/>
        <end position="125"/>
    </location>
</feature>